<evidence type="ECO:0000259" key="2">
    <source>
        <dbReference type="SMART" id="SM00382"/>
    </source>
</evidence>
<dbReference type="GO" id="GO:0005524">
    <property type="term" value="F:ATP binding"/>
    <property type="evidence" value="ECO:0007669"/>
    <property type="project" value="UniProtKB-KW"/>
</dbReference>
<evidence type="ECO:0000313" key="3">
    <source>
        <dbReference type="EMBL" id="MEW1974444.1"/>
    </source>
</evidence>
<keyword evidence="1" id="KW-0677">Repeat</keyword>
<feature type="domain" description="AAA+ ATPase" evidence="2">
    <location>
        <begin position="286"/>
        <end position="468"/>
    </location>
</feature>
<dbReference type="InterPro" id="IPR056884">
    <property type="entry name" value="NPHP3-like_N"/>
</dbReference>
<reference evidence="3 4" key="1">
    <citation type="submission" date="2024-06" db="EMBL/GenBank/DDBJ databases">
        <title>The Natural Products Discovery Center: Release of the First 8490 Sequenced Strains for Exploring Actinobacteria Biosynthetic Diversity.</title>
        <authorList>
            <person name="Kalkreuter E."/>
            <person name="Kautsar S.A."/>
            <person name="Yang D."/>
            <person name="Bader C.D."/>
            <person name="Teijaro C.N."/>
            <person name="Fluegel L."/>
            <person name="Davis C.M."/>
            <person name="Simpson J.R."/>
            <person name="Lauterbach L."/>
            <person name="Steele A.D."/>
            <person name="Gui C."/>
            <person name="Meng S."/>
            <person name="Li G."/>
            <person name="Viehrig K."/>
            <person name="Ye F."/>
            <person name="Su P."/>
            <person name="Kiefer A.F."/>
            <person name="Nichols A."/>
            <person name="Cepeda A.J."/>
            <person name="Yan W."/>
            <person name="Fan B."/>
            <person name="Jiang Y."/>
            <person name="Adhikari A."/>
            <person name="Zheng C.-J."/>
            <person name="Schuster L."/>
            <person name="Cowan T.M."/>
            <person name="Smanski M.J."/>
            <person name="Chevrette M.G."/>
            <person name="De Carvalho L.P.S."/>
            <person name="Shen B."/>
        </authorList>
    </citation>
    <scope>NUCLEOTIDE SEQUENCE [LARGE SCALE GENOMIC DNA]</scope>
    <source>
        <strain evidence="3 4">NPDC077434</strain>
    </source>
</reference>
<evidence type="ECO:0000256" key="1">
    <source>
        <dbReference type="ARBA" id="ARBA00022737"/>
    </source>
</evidence>
<dbReference type="SMART" id="SM00382">
    <property type="entry name" value="AAA"/>
    <property type="match status" value="1"/>
</dbReference>
<dbReference type="Pfam" id="PF24883">
    <property type="entry name" value="NPHP3_N"/>
    <property type="match status" value="1"/>
</dbReference>
<name>A0ABV3LEW9_9MICO</name>
<dbReference type="EMBL" id="JBFBMH010000004">
    <property type="protein sequence ID" value="MEW1974444.1"/>
    <property type="molecule type" value="Genomic_DNA"/>
</dbReference>
<keyword evidence="4" id="KW-1185">Reference proteome</keyword>
<sequence length="1733" mass="187010">MNLRPTHHGYAYQDIVTGNAFVELLLGTAASIRVDLKDFDGDLFDDVTIAYIDGRRVRLQIKHTTTDRELSQSTFTADGRGLRLDLVLRSLLADLHANPDTTYRIVVRDGRPDNKLADVLVAVDPSEDPGDPLPGITTQRYRFAPDLLRPSAPWTALLSGFTEEEIRRACACLIVDVDAPAATLSFSDPGPADAALSHRAAVELGAGRPPNAHRSPEEVALTLTHAATKARAIKGEVTRASIAADVRLTTDFGAVREGSPIDAAIAVARDDATATSTDRIDDVATRGGRVVLIGEPGAGKSWLSEQIADAYRASDWIVARHHCWLGETDTDRSQRVLIDVVIGSLLNQLELQAPHAVTGIRPRFAATAETLAKALRDCRSKYPGKPVLLIVDGLDHIDRVQGRNIGGGITNPARAVVEQLSGIDLPEGVCLLFASQPGAHLDDANPSDGVTLQMPRMSTEELGILAERHTLFKDPETGGPVVDGDRHAILDLLDARSNGNALYATYLCRYATGATFLNRSIDKPVTTAELIERLRRVPDTANDLDAYYRHLLNSLTNGELLAVGALAVCDFALTRDELGQVFPVYEPLLDSALGTLAPVLVSVPGAGGLKVHHESLSRLIRRDKPEAWTRSIRQSAAAWLDGRGFFTDTRAFRNLPQLLADLDRHDELAALIDQDFVSNAVAQLQPPDAIKNVLATVAAAAQKRRDWRTLITCVEAHRAVRVYEDESLPDTLVEYADVVVRLLGAELVAERLVYESRTTFPARWGLSLCDAVDRAGAPSPWGAYLVAREREAATDNTHYGASSDIRLHLTEQLGRLRERFDAGREVDTTTLAAYFERRGAELPLAELVEVFARVVPAQDILDAARKMTDEMNAATVLITLARLATTGSHRLPDAIDLAREAAALAPAAYISECLDHGIPAEELLTLLNPFDLRTELHTATHSILSDRADEWPDHVRRWLDLLRLANVLDPRLAFMLNGDISGAGFYRAWLRFAVATVGLDDSVRDDVTAPDVASSAVRIALEQLALDADHFTGKPRAVDLWTIHPLIHEVIERALLVVGPHDLDEVLASLTTIGESTTTSLTGMAETGPLATNDLLAIFSRVADHIGIEPIHKLMPAIRTNRYDARTMYSVTADFEAATARICLDAGDRSEADACWERAAVLLCTYGGHKDPTIYEFIEATADIAAVDTDLARGALARVQDATYLAAAHSDGRGTSGAPASWWRQAADIDPIAAATSSANTLIREYGYEDYLAQTTHDRLLETQISTADPIALAALRLTTGPGWRQLATDITLLTRLRSELGGSAQGDIALTIFANQVAASYDNQSLMYTRDLPTGTASSDLVAAIQALGGPAFAPREELRDTRTDPASHPYRDDKTLLEVLDASQRPTFGTGASGAARAMRDYQAKGYRADQNTIRYNLDTLASTIGWRILEATSTDGAQGGTNVLDAVAREFSITSPGELLVTVADGLARRCDGSIPGLDQVTSYAYVLAYTRIRGGGGWQSFGGREHTRLWTQARAFHADTADDALAAAIAQNIATDRYGLSGVTGAVIAAFAATPATGSAGTAIEIWNAAFGILERRLPGTARRTGPGFTPTPAPDRQDELNAALASLATSAICQPKTEDIRAALLALTLLIACRPQLAQTAIIPILGADLDAGRLTWVLETIRDHLPQRSLTNVLADQLTALATSNRLSVRTFAGQILEQCGRPVPNPPAATPDAALRRAFNDPIEDL</sequence>
<organism evidence="3 4">
    <name type="scientific">Microbacterium profundi</name>
    <dbReference type="NCBI Taxonomy" id="450380"/>
    <lineage>
        <taxon>Bacteria</taxon>
        <taxon>Bacillati</taxon>
        <taxon>Actinomycetota</taxon>
        <taxon>Actinomycetes</taxon>
        <taxon>Micrococcales</taxon>
        <taxon>Microbacteriaceae</taxon>
        <taxon>Microbacterium</taxon>
    </lineage>
</organism>
<evidence type="ECO:0000313" key="4">
    <source>
        <dbReference type="Proteomes" id="UP001553715"/>
    </source>
</evidence>
<keyword evidence="3" id="KW-0067">ATP-binding</keyword>
<keyword evidence="3" id="KW-0547">Nucleotide-binding</keyword>
<comment type="caution">
    <text evidence="3">The sequence shown here is derived from an EMBL/GenBank/DDBJ whole genome shotgun (WGS) entry which is preliminary data.</text>
</comment>
<dbReference type="SUPFAM" id="SSF52540">
    <property type="entry name" value="P-loop containing nucleoside triphosphate hydrolases"/>
    <property type="match status" value="1"/>
</dbReference>
<dbReference type="InterPro" id="IPR027417">
    <property type="entry name" value="P-loop_NTPase"/>
</dbReference>
<dbReference type="Gene3D" id="3.40.50.300">
    <property type="entry name" value="P-loop containing nucleotide triphosphate hydrolases"/>
    <property type="match status" value="1"/>
</dbReference>
<protein>
    <submittedName>
        <fullName evidence="3">ATP-binding protein</fullName>
    </submittedName>
</protein>
<dbReference type="RefSeq" id="WP_366232622.1">
    <property type="nucleotide sequence ID" value="NZ_JBFBMH010000004.1"/>
</dbReference>
<dbReference type="InterPro" id="IPR003593">
    <property type="entry name" value="AAA+_ATPase"/>
</dbReference>
<accession>A0ABV3LEW9</accession>
<proteinExistence type="predicted"/>
<gene>
    <name evidence="3" type="ORF">AB0301_05080</name>
</gene>
<dbReference type="Proteomes" id="UP001553715">
    <property type="component" value="Unassembled WGS sequence"/>
</dbReference>